<dbReference type="Pfam" id="PF04082">
    <property type="entry name" value="Fungal_trans"/>
    <property type="match status" value="1"/>
</dbReference>
<evidence type="ECO:0000256" key="5">
    <source>
        <dbReference type="ARBA" id="ARBA00023163"/>
    </source>
</evidence>
<keyword evidence="2" id="KW-0479">Metal-binding</keyword>
<accession>A0A2S4PLM7</accession>
<evidence type="ECO:0000313" key="9">
    <source>
        <dbReference type="Proteomes" id="UP000237438"/>
    </source>
</evidence>
<dbReference type="GO" id="GO:0003677">
    <property type="term" value="F:DNA binding"/>
    <property type="evidence" value="ECO:0007669"/>
    <property type="project" value="UniProtKB-KW"/>
</dbReference>
<keyword evidence="4" id="KW-0238">DNA-binding</keyword>
<keyword evidence="9" id="KW-1185">Reference proteome</keyword>
<dbReference type="SMART" id="SM00066">
    <property type="entry name" value="GAL4"/>
    <property type="match status" value="1"/>
</dbReference>
<organism evidence="8 9">
    <name type="scientific">Erysiphe pulchra</name>
    <dbReference type="NCBI Taxonomy" id="225359"/>
    <lineage>
        <taxon>Eukaryota</taxon>
        <taxon>Fungi</taxon>
        <taxon>Dikarya</taxon>
        <taxon>Ascomycota</taxon>
        <taxon>Pezizomycotina</taxon>
        <taxon>Leotiomycetes</taxon>
        <taxon>Erysiphales</taxon>
        <taxon>Erysiphaceae</taxon>
        <taxon>Erysiphe</taxon>
    </lineage>
</organism>
<evidence type="ECO:0000256" key="2">
    <source>
        <dbReference type="ARBA" id="ARBA00022723"/>
    </source>
</evidence>
<feature type="non-terminal residue" evidence="8">
    <location>
        <position position="710"/>
    </location>
</feature>
<dbReference type="PROSITE" id="PS00463">
    <property type="entry name" value="ZN2_CY6_FUNGAL_1"/>
    <property type="match status" value="1"/>
</dbReference>
<dbReference type="PANTHER" id="PTHR46910:SF37">
    <property type="entry name" value="ZN(II)2CYS6 TRANSCRIPTION FACTOR (EUROFUNG)"/>
    <property type="match status" value="1"/>
</dbReference>
<evidence type="ECO:0000313" key="8">
    <source>
        <dbReference type="EMBL" id="POS82918.1"/>
    </source>
</evidence>
<evidence type="ECO:0000256" key="4">
    <source>
        <dbReference type="ARBA" id="ARBA00023125"/>
    </source>
</evidence>
<sequence length="710" mass="81118">MSTTTANKKYIRRRRGACDSCKQRKVRCDGETPCAACHRSSTTCRYQISSTRPKHAAHASIDGEISQSRRPPSLLVNTVLSPTWDYNEDFSGFTPVDSGWPSVSWRGDFPQNIAFSPDIECFEGVNIDADNAWQSIWTYPGEQVKQIQAQYNFGFQSPPQESTVFEAYTPDNLGEQQCSALLTPSPERSFQHHVILPSDISEEASDFQSLYQSSDFSVKSLFSVPRILNFEKLEDQSIVLELMEDVRRRHWMLGKPSSLKKPSEMKLNAQTKRYINGNRNFHDIMLYTNDAVSLFFERRFLDWVALQVLEKRSRLEYHVTLLYAVLAIGCYIVRVEQEGDVKKGLEEAYGFFQVAEDCQKSNFGIEISRESFLATLVMVLVLYCKLCDGVFKLTFVQILFARKCGRDREINLITTISSIAIGLKLCSLKSIENLSDSEQSKLELQRAFWLYYAIEKPHALRIGQFSMIDDNVIDYQPPIVELKYENITNSSLNNQSGYTSQEDLLLIQCRFAKTCSLITTKLYTPHGLQKTSSELYNSIFQLGGMLKHWKESIHASIRPLDLSSALTFVPELCKASQEQLALSYQYYEALWAIHGRWRLCNPSQMSDEDIFHMVSSRELCLNVARMVLNISSEFRISTLLSHWSISQIPIIASLLIFLDAIDLQISDPNEKVLPYLSIAEGFYGRLSTLENAPYKIILKMTSALRQILVR</sequence>
<dbReference type="PANTHER" id="PTHR46910">
    <property type="entry name" value="TRANSCRIPTION FACTOR PDR1"/>
    <property type="match status" value="1"/>
</dbReference>
<dbReference type="InterPro" id="IPR001138">
    <property type="entry name" value="Zn2Cys6_DnaBD"/>
</dbReference>
<dbReference type="InterPro" id="IPR036864">
    <property type="entry name" value="Zn2-C6_fun-type_DNA-bd_sf"/>
</dbReference>
<keyword evidence="6" id="KW-0539">Nucleus</keyword>
<dbReference type="Pfam" id="PF00172">
    <property type="entry name" value="Zn_clus"/>
    <property type="match status" value="1"/>
</dbReference>
<dbReference type="STRING" id="225359.A0A2S4PLM7"/>
<dbReference type="GO" id="GO:0000981">
    <property type="term" value="F:DNA-binding transcription factor activity, RNA polymerase II-specific"/>
    <property type="evidence" value="ECO:0007669"/>
    <property type="project" value="InterPro"/>
</dbReference>
<dbReference type="CDD" id="cd00067">
    <property type="entry name" value="GAL4"/>
    <property type="match status" value="1"/>
</dbReference>
<dbReference type="Gene3D" id="4.10.240.10">
    <property type="entry name" value="Zn(2)-C6 fungal-type DNA-binding domain"/>
    <property type="match status" value="1"/>
</dbReference>
<dbReference type="InterPro" id="IPR050987">
    <property type="entry name" value="AtrR-like"/>
</dbReference>
<evidence type="ECO:0000256" key="1">
    <source>
        <dbReference type="ARBA" id="ARBA00004123"/>
    </source>
</evidence>
<proteinExistence type="predicted"/>
<name>A0A2S4PLM7_9PEZI</name>
<keyword evidence="3" id="KW-0805">Transcription regulation</keyword>
<dbReference type="InterPro" id="IPR007219">
    <property type="entry name" value="XnlR_reg_dom"/>
</dbReference>
<reference evidence="8 9" key="1">
    <citation type="submission" date="2017-10" db="EMBL/GenBank/DDBJ databases">
        <title>Development of genomic resources for the powdery mildew, Erysiphe pulchra.</title>
        <authorList>
            <person name="Wadl P.A."/>
            <person name="Mack B.M."/>
            <person name="Moore G."/>
            <person name="Beltz S.B."/>
        </authorList>
    </citation>
    <scope>NUCLEOTIDE SEQUENCE [LARGE SCALE GENOMIC DNA]</scope>
    <source>
        <strain evidence="8">Cflorida</strain>
    </source>
</reference>
<dbReference type="AlphaFoldDB" id="A0A2S4PLM7"/>
<dbReference type="Proteomes" id="UP000237438">
    <property type="component" value="Unassembled WGS sequence"/>
</dbReference>
<protein>
    <recommendedName>
        <fullName evidence="7">Zn(2)-C6 fungal-type domain-containing protein</fullName>
    </recommendedName>
</protein>
<dbReference type="OrthoDB" id="3587354at2759"/>
<evidence type="ECO:0000256" key="3">
    <source>
        <dbReference type="ARBA" id="ARBA00023015"/>
    </source>
</evidence>
<keyword evidence="5" id="KW-0804">Transcription</keyword>
<dbReference type="EMBL" id="PEDP01002103">
    <property type="protein sequence ID" value="POS82918.1"/>
    <property type="molecule type" value="Genomic_DNA"/>
</dbReference>
<dbReference type="GO" id="GO:0008270">
    <property type="term" value="F:zinc ion binding"/>
    <property type="evidence" value="ECO:0007669"/>
    <property type="project" value="InterPro"/>
</dbReference>
<gene>
    <name evidence="8" type="ORF">EPUL_004074</name>
</gene>
<evidence type="ECO:0000259" key="7">
    <source>
        <dbReference type="PROSITE" id="PS50048"/>
    </source>
</evidence>
<dbReference type="CDD" id="cd12148">
    <property type="entry name" value="fungal_TF_MHR"/>
    <property type="match status" value="1"/>
</dbReference>
<dbReference type="SUPFAM" id="SSF57701">
    <property type="entry name" value="Zn2/Cys6 DNA-binding domain"/>
    <property type="match status" value="1"/>
</dbReference>
<dbReference type="GO" id="GO:0006351">
    <property type="term" value="P:DNA-templated transcription"/>
    <property type="evidence" value="ECO:0007669"/>
    <property type="project" value="InterPro"/>
</dbReference>
<dbReference type="PROSITE" id="PS50048">
    <property type="entry name" value="ZN2_CY6_FUNGAL_2"/>
    <property type="match status" value="1"/>
</dbReference>
<comment type="subcellular location">
    <subcellularLocation>
        <location evidence="1">Nucleus</location>
    </subcellularLocation>
</comment>
<dbReference type="GO" id="GO:0005634">
    <property type="term" value="C:nucleus"/>
    <property type="evidence" value="ECO:0007669"/>
    <property type="project" value="UniProtKB-SubCell"/>
</dbReference>
<comment type="caution">
    <text evidence="8">The sequence shown here is derived from an EMBL/GenBank/DDBJ whole genome shotgun (WGS) entry which is preliminary data.</text>
</comment>
<feature type="domain" description="Zn(2)-C6 fungal-type" evidence="7">
    <location>
        <begin position="17"/>
        <end position="46"/>
    </location>
</feature>
<evidence type="ECO:0000256" key="6">
    <source>
        <dbReference type="ARBA" id="ARBA00023242"/>
    </source>
</evidence>